<dbReference type="GO" id="GO:0015627">
    <property type="term" value="C:type II protein secretion system complex"/>
    <property type="evidence" value="ECO:0007669"/>
    <property type="project" value="TreeGrafter"/>
</dbReference>
<name>C0EM98_NEIFL</name>
<proteinExistence type="predicted"/>
<evidence type="ECO:0000313" key="4">
    <source>
        <dbReference type="Proteomes" id="UP000004457"/>
    </source>
</evidence>
<dbReference type="AlphaFoldDB" id="C0EM98"/>
<dbReference type="SUPFAM" id="SSF47781">
    <property type="entry name" value="RuvA domain 2-like"/>
    <property type="match status" value="1"/>
</dbReference>
<dbReference type="GO" id="GO:0006281">
    <property type="term" value="P:DNA repair"/>
    <property type="evidence" value="ECO:0007669"/>
    <property type="project" value="InterPro"/>
</dbReference>
<dbReference type="PANTHER" id="PTHR21180:SF32">
    <property type="entry name" value="ENDONUCLEASE_EXONUCLEASE_PHOSPHATASE FAMILY DOMAIN-CONTAINING PROTEIN 1"/>
    <property type="match status" value="1"/>
</dbReference>
<comment type="caution">
    <text evidence="3">The sequence shown here is derived from an EMBL/GenBank/DDBJ whole genome shotgun (WGS) entry which is preliminary data.</text>
</comment>
<dbReference type="InterPro" id="IPR003583">
    <property type="entry name" value="Hlx-hairpin-Hlx_DNA-bd_motif"/>
</dbReference>
<gene>
    <name evidence="3" type="ORF">NEIFLAOT_01064</name>
</gene>
<dbReference type="Proteomes" id="UP000004457">
    <property type="component" value="Unassembled WGS sequence"/>
</dbReference>
<evidence type="ECO:0000259" key="2">
    <source>
        <dbReference type="SMART" id="SM00278"/>
    </source>
</evidence>
<keyword evidence="1" id="KW-0732">Signal</keyword>
<feature type="chain" id="PRO_5002897541" evidence="1">
    <location>
        <begin position="33"/>
        <end position="108"/>
    </location>
</feature>
<feature type="domain" description="Helix-hairpin-helix DNA-binding motif class 1" evidence="2">
    <location>
        <begin position="72"/>
        <end position="91"/>
    </location>
</feature>
<sequence length="108" mass="11273">MTDSIKYVMGKNLMKKFLFGAFAAVCAAFSLAAVNINTASSVELEALPGIGPAKAKSIVEYRQKNGAFKSVEELKNVKGIGDAVLNKLKAEATVSSAAPKAAQPAVKK</sequence>
<dbReference type="InterPro" id="IPR051675">
    <property type="entry name" value="Endo/Exo/Phosphatase_dom_1"/>
</dbReference>
<dbReference type="PANTHER" id="PTHR21180">
    <property type="entry name" value="ENDONUCLEASE/EXONUCLEASE/PHOSPHATASE FAMILY DOMAIN-CONTAINING PROTEIN 1"/>
    <property type="match status" value="1"/>
</dbReference>
<accession>C0EM98</accession>
<dbReference type="Pfam" id="PF12836">
    <property type="entry name" value="HHH_3"/>
    <property type="match status" value="1"/>
</dbReference>
<dbReference type="Gene3D" id="1.10.150.280">
    <property type="entry name" value="AF1531-like domain"/>
    <property type="match status" value="1"/>
</dbReference>
<organism evidence="3 4">
    <name type="scientific">Neisseria flavescens NRL30031/H210</name>
    <dbReference type="NCBI Taxonomy" id="546264"/>
    <lineage>
        <taxon>Bacteria</taxon>
        <taxon>Pseudomonadati</taxon>
        <taxon>Pseudomonadota</taxon>
        <taxon>Betaproteobacteria</taxon>
        <taxon>Neisseriales</taxon>
        <taxon>Neisseriaceae</taxon>
        <taxon>Neisseria</taxon>
    </lineage>
</organism>
<dbReference type="eggNOG" id="COG1555">
    <property type="taxonomic scope" value="Bacteria"/>
</dbReference>
<dbReference type="InterPro" id="IPR004509">
    <property type="entry name" value="Competence_ComEA_HhH"/>
</dbReference>
<keyword evidence="4" id="KW-1185">Reference proteome</keyword>
<dbReference type="InterPro" id="IPR010994">
    <property type="entry name" value="RuvA_2-like"/>
</dbReference>
<protein>
    <submittedName>
        <fullName evidence="3">ComEA protein</fullName>
    </submittedName>
</protein>
<reference evidence="3 4" key="1">
    <citation type="submission" date="2009-01" db="EMBL/GenBank/DDBJ databases">
        <authorList>
            <person name="Fulton L."/>
            <person name="Clifton S."/>
            <person name="Chinwalla A.T."/>
            <person name="Mitreva M."/>
            <person name="Sodergren E."/>
            <person name="Weinstock G."/>
            <person name="Clifton S."/>
            <person name="Dooling D.J."/>
            <person name="Fulton B."/>
            <person name="Minx P."/>
            <person name="Pepin K.H."/>
            <person name="Johnson M."/>
            <person name="Bhonagiri V."/>
            <person name="Nash W.E."/>
            <person name="Mardis E.R."/>
            <person name="Wilson R.K."/>
        </authorList>
    </citation>
    <scope>NUCLEOTIDE SEQUENCE [LARGE SCALE GENOMIC DNA]</scope>
    <source>
        <strain evidence="3 4">NRL30031/H210</strain>
    </source>
</reference>
<feature type="domain" description="Helix-hairpin-helix DNA-binding motif class 1" evidence="2">
    <location>
        <begin position="42"/>
        <end position="61"/>
    </location>
</feature>
<dbReference type="GO" id="GO:0003677">
    <property type="term" value="F:DNA binding"/>
    <property type="evidence" value="ECO:0007669"/>
    <property type="project" value="InterPro"/>
</dbReference>
<dbReference type="NCBIfam" id="TIGR00426">
    <property type="entry name" value="competence protein ComEA helix-hairpin-helix repeat region"/>
    <property type="match status" value="1"/>
</dbReference>
<dbReference type="GO" id="GO:0015628">
    <property type="term" value="P:protein secretion by the type II secretion system"/>
    <property type="evidence" value="ECO:0007669"/>
    <property type="project" value="TreeGrafter"/>
</dbReference>
<feature type="signal peptide" evidence="1">
    <location>
        <begin position="1"/>
        <end position="32"/>
    </location>
</feature>
<dbReference type="EMBL" id="ACEN01000027">
    <property type="protein sequence ID" value="EEG33840.1"/>
    <property type="molecule type" value="Genomic_DNA"/>
</dbReference>
<evidence type="ECO:0000256" key="1">
    <source>
        <dbReference type="SAM" id="SignalP"/>
    </source>
</evidence>
<dbReference type="SMART" id="SM00278">
    <property type="entry name" value="HhH1"/>
    <property type="match status" value="2"/>
</dbReference>
<evidence type="ECO:0000313" key="3">
    <source>
        <dbReference type="EMBL" id="EEG33840.1"/>
    </source>
</evidence>